<proteinExistence type="predicted"/>
<organism evidence="2">
    <name type="scientific">Arundo donax</name>
    <name type="common">Giant reed</name>
    <name type="synonym">Donax arundinaceus</name>
    <dbReference type="NCBI Taxonomy" id="35708"/>
    <lineage>
        <taxon>Eukaryota</taxon>
        <taxon>Viridiplantae</taxon>
        <taxon>Streptophyta</taxon>
        <taxon>Embryophyta</taxon>
        <taxon>Tracheophyta</taxon>
        <taxon>Spermatophyta</taxon>
        <taxon>Magnoliopsida</taxon>
        <taxon>Liliopsida</taxon>
        <taxon>Poales</taxon>
        <taxon>Poaceae</taxon>
        <taxon>PACMAD clade</taxon>
        <taxon>Arundinoideae</taxon>
        <taxon>Arundineae</taxon>
        <taxon>Arundo</taxon>
    </lineage>
</organism>
<accession>A0A0A9HNL1</accession>
<sequence length="80" mass="8550">MRLVAMGLAASFCRGGSPQIVHAGGASPWNDASKGHRGLGQTSPARADKPRWRRAYTRCACVSFLELRDLQCRSGGSLCS</sequence>
<protein>
    <submittedName>
        <fullName evidence="2">Uncharacterized protein</fullName>
    </submittedName>
</protein>
<dbReference type="AlphaFoldDB" id="A0A0A9HNL1"/>
<reference evidence="2" key="2">
    <citation type="journal article" date="2015" name="Data Brief">
        <title>Shoot transcriptome of the giant reed, Arundo donax.</title>
        <authorList>
            <person name="Barrero R.A."/>
            <person name="Guerrero F.D."/>
            <person name="Moolhuijzen P."/>
            <person name="Goolsby J.A."/>
            <person name="Tidwell J."/>
            <person name="Bellgard S.E."/>
            <person name="Bellgard M.I."/>
        </authorList>
    </citation>
    <scope>NUCLEOTIDE SEQUENCE</scope>
    <source>
        <tissue evidence="2">Shoot tissue taken approximately 20 cm above the soil surface</tissue>
    </source>
</reference>
<name>A0A0A9HNL1_ARUDO</name>
<evidence type="ECO:0000313" key="2">
    <source>
        <dbReference type="EMBL" id="JAE38322.1"/>
    </source>
</evidence>
<evidence type="ECO:0000256" key="1">
    <source>
        <dbReference type="SAM" id="MobiDB-lite"/>
    </source>
</evidence>
<dbReference type="EMBL" id="GBRH01159574">
    <property type="protein sequence ID" value="JAE38322.1"/>
    <property type="molecule type" value="Transcribed_RNA"/>
</dbReference>
<reference evidence="2" key="1">
    <citation type="submission" date="2014-09" db="EMBL/GenBank/DDBJ databases">
        <authorList>
            <person name="Magalhaes I.L.F."/>
            <person name="Oliveira U."/>
            <person name="Santos F.R."/>
            <person name="Vidigal T.H.D.A."/>
            <person name="Brescovit A.D."/>
            <person name="Santos A.J."/>
        </authorList>
    </citation>
    <scope>NUCLEOTIDE SEQUENCE</scope>
    <source>
        <tissue evidence="2">Shoot tissue taken approximately 20 cm above the soil surface</tissue>
    </source>
</reference>
<feature type="region of interest" description="Disordered" evidence="1">
    <location>
        <begin position="24"/>
        <end position="49"/>
    </location>
</feature>